<dbReference type="PANTHER" id="PTHR37299:SF1">
    <property type="entry name" value="STAGE 0 SPORULATION PROTEIN A HOMOLOG"/>
    <property type="match status" value="1"/>
</dbReference>
<dbReference type="Pfam" id="PF04397">
    <property type="entry name" value="LytTR"/>
    <property type="match status" value="1"/>
</dbReference>
<sequence length="233" mass="26679">MEQFQYILQRFDPGVIWLDAKNNIVAMNNVALEVLECPDGKPLGQEIVKFHPPNIRDKVARLMDFSKCPISSPPPISMVITAINKLLLLKISKTVGRSGIYGTNVIFYDLTGIATELEKDKIKIRKYPVYKNKKMYLIDIDEILYFKAEGHYTMIHTAEDSFLCNLAIGEIEQKSPEGYFVKTHRSFLVNLEKVKHIEKLNRSLLLHFNTAKDFTAPVSKLHTVEVKRLLNVS</sequence>
<feature type="domain" description="HTH LytTR-type" evidence="2">
    <location>
        <begin position="127"/>
        <end position="232"/>
    </location>
</feature>
<dbReference type="STRING" id="1080227.A8L45_16375"/>
<reference evidence="3 4" key="1">
    <citation type="submission" date="2016-05" db="EMBL/GenBank/DDBJ databases">
        <title>Genomic Taxonomy of the Vibrionaceae.</title>
        <authorList>
            <person name="Gomez-Gil B."/>
            <person name="Enciso-Ibarra J."/>
        </authorList>
    </citation>
    <scope>NUCLEOTIDE SEQUENCE [LARGE SCALE GENOMIC DNA]</scope>
    <source>
        <strain evidence="3 4">CAIM 1920</strain>
    </source>
</reference>
<dbReference type="Gene3D" id="2.40.50.1020">
    <property type="entry name" value="LytTr DNA-binding domain"/>
    <property type="match status" value="1"/>
</dbReference>
<dbReference type="InterPro" id="IPR035965">
    <property type="entry name" value="PAS-like_dom_sf"/>
</dbReference>
<dbReference type="SUPFAM" id="SSF55785">
    <property type="entry name" value="PYP-like sensor domain (PAS domain)"/>
    <property type="match status" value="1"/>
</dbReference>
<dbReference type="PANTHER" id="PTHR37299">
    <property type="entry name" value="TRANSCRIPTIONAL REGULATOR-RELATED"/>
    <property type="match status" value="1"/>
</dbReference>
<dbReference type="RefSeq" id="WP_068904223.1">
    <property type="nucleotide sequence ID" value="NZ_JBHUIF010000033.1"/>
</dbReference>
<dbReference type="EMBL" id="LYBM01000033">
    <property type="protein sequence ID" value="ODA31581.1"/>
    <property type="molecule type" value="Genomic_DNA"/>
</dbReference>
<dbReference type="Proteomes" id="UP000094936">
    <property type="component" value="Unassembled WGS sequence"/>
</dbReference>
<dbReference type="InterPro" id="IPR046947">
    <property type="entry name" value="LytR-like"/>
</dbReference>
<proteinExistence type="predicted"/>
<name>A0A1C3EEA9_9GAMM</name>
<dbReference type="GO" id="GO:0000156">
    <property type="term" value="F:phosphorelay response regulator activity"/>
    <property type="evidence" value="ECO:0007669"/>
    <property type="project" value="InterPro"/>
</dbReference>
<comment type="caution">
    <text evidence="3">The sequence shown here is derived from an EMBL/GenBank/DDBJ whole genome shotgun (WGS) entry which is preliminary data.</text>
</comment>
<dbReference type="PROSITE" id="PS50930">
    <property type="entry name" value="HTH_LYTTR"/>
    <property type="match status" value="1"/>
</dbReference>
<evidence type="ECO:0000259" key="2">
    <source>
        <dbReference type="PROSITE" id="PS50930"/>
    </source>
</evidence>
<evidence type="ECO:0000313" key="4">
    <source>
        <dbReference type="Proteomes" id="UP000094936"/>
    </source>
</evidence>
<evidence type="ECO:0000313" key="3">
    <source>
        <dbReference type="EMBL" id="ODA31581.1"/>
    </source>
</evidence>
<keyword evidence="4" id="KW-1185">Reference proteome</keyword>
<gene>
    <name evidence="3" type="ORF">A8L45_16375</name>
</gene>
<dbReference type="InterPro" id="IPR007492">
    <property type="entry name" value="LytTR_DNA-bd_dom"/>
</dbReference>
<accession>A0A1C3EEA9</accession>
<protein>
    <recommendedName>
        <fullName evidence="2">HTH LytTR-type domain-containing protein</fullName>
    </recommendedName>
</protein>
<dbReference type="OrthoDB" id="9781059at2"/>
<keyword evidence="1" id="KW-0902">Two-component regulatory system</keyword>
<dbReference type="SMART" id="SM00850">
    <property type="entry name" value="LytTR"/>
    <property type="match status" value="1"/>
</dbReference>
<dbReference type="GO" id="GO:0003677">
    <property type="term" value="F:DNA binding"/>
    <property type="evidence" value="ECO:0007669"/>
    <property type="project" value="InterPro"/>
</dbReference>
<dbReference type="AlphaFoldDB" id="A0A1C3EEA9"/>
<evidence type="ECO:0000256" key="1">
    <source>
        <dbReference type="ARBA" id="ARBA00023012"/>
    </source>
</evidence>
<organism evidence="3 4">
    <name type="scientific">Veronia pacifica</name>
    <dbReference type="NCBI Taxonomy" id="1080227"/>
    <lineage>
        <taxon>Bacteria</taxon>
        <taxon>Pseudomonadati</taxon>
        <taxon>Pseudomonadota</taxon>
        <taxon>Gammaproteobacteria</taxon>
        <taxon>Vibrionales</taxon>
        <taxon>Vibrionaceae</taxon>
        <taxon>Veronia</taxon>
    </lineage>
</organism>